<keyword evidence="1" id="KW-0812">Transmembrane</keyword>
<name>A0A951PFM7_9CYAN</name>
<keyword evidence="1" id="KW-0472">Membrane</keyword>
<comment type="caution">
    <text evidence="2">The sequence shown here is derived from an EMBL/GenBank/DDBJ whole genome shotgun (WGS) entry which is preliminary data.</text>
</comment>
<dbReference type="AlphaFoldDB" id="A0A951PFM7"/>
<feature type="transmembrane region" description="Helical" evidence="1">
    <location>
        <begin position="33"/>
        <end position="54"/>
    </location>
</feature>
<evidence type="ECO:0000256" key="1">
    <source>
        <dbReference type="SAM" id="Phobius"/>
    </source>
</evidence>
<accession>A0A951PFM7</accession>
<gene>
    <name evidence="2" type="ORF">KME25_00325</name>
</gene>
<protein>
    <submittedName>
        <fullName evidence="2">Uncharacterized protein</fullName>
    </submittedName>
</protein>
<reference evidence="2" key="2">
    <citation type="journal article" date="2022" name="Microbiol. Resour. Announc.">
        <title>Metagenome Sequencing to Explore Phylogenomics of Terrestrial Cyanobacteria.</title>
        <authorList>
            <person name="Ward R.D."/>
            <person name="Stajich J.E."/>
            <person name="Johansen J.R."/>
            <person name="Huntemann M."/>
            <person name="Clum A."/>
            <person name="Foster B."/>
            <person name="Foster B."/>
            <person name="Roux S."/>
            <person name="Palaniappan K."/>
            <person name="Varghese N."/>
            <person name="Mukherjee S."/>
            <person name="Reddy T.B.K."/>
            <person name="Daum C."/>
            <person name="Copeland A."/>
            <person name="Chen I.A."/>
            <person name="Ivanova N.N."/>
            <person name="Kyrpides N.C."/>
            <person name="Shapiro N."/>
            <person name="Eloe-Fadrosh E.A."/>
            <person name="Pietrasiak N."/>
        </authorList>
    </citation>
    <scope>NUCLEOTIDE SEQUENCE</scope>
    <source>
        <strain evidence="2">CPER-KK1</strain>
    </source>
</reference>
<keyword evidence="1" id="KW-1133">Transmembrane helix</keyword>
<dbReference type="Proteomes" id="UP000753908">
    <property type="component" value="Unassembled WGS sequence"/>
</dbReference>
<proteinExistence type="predicted"/>
<reference evidence="2" key="1">
    <citation type="submission" date="2021-05" db="EMBL/GenBank/DDBJ databases">
        <authorList>
            <person name="Pietrasiak N."/>
            <person name="Ward R."/>
            <person name="Stajich J.E."/>
            <person name="Kurbessoian T."/>
        </authorList>
    </citation>
    <scope>NUCLEOTIDE SEQUENCE</scope>
    <source>
        <strain evidence="2">CPER-KK1</strain>
    </source>
</reference>
<organism evidence="2 3">
    <name type="scientific">Symplocastrum torsivum CPER-KK1</name>
    <dbReference type="NCBI Taxonomy" id="450513"/>
    <lineage>
        <taxon>Bacteria</taxon>
        <taxon>Bacillati</taxon>
        <taxon>Cyanobacteriota</taxon>
        <taxon>Cyanophyceae</taxon>
        <taxon>Oscillatoriophycideae</taxon>
        <taxon>Oscillatoriales</taxon>
        <taxon>Microcoleaceae</taxon>
        <taxon>Symplocastrum</taxon>
    </lineage>
</organism>
<dbReference type="EMBL" id="JAHHIF010000001">
    <property type="protein sequence ID" value="MBW4542885.1"/>
    <property type="molecule type" value="Genomic_DNA"/>
</dbReference>
<evidence type="ECO:0000313" key="3">
    <source>
        <dbReference type="Proteomes" id="UP000753908"/>
    </source>
</evidence>
<sequence length="57" mass="6616">MTNTVEAIAVPIKMRHLQLLFWRHLSFNAVRSLLLNFSPTYTPFAMSVFGMYVLEVI</sequence>
<evidence type="ECO:0000313" key="2">
    <source>
        <dbReference type="EMBL" id="MBW4542885.1"/>
    </source>
</evidence>